<evidence type="ECO:0008006" key="3">
    <source>
        <dbReference type="Google" id="ProtNLM"/>
    </source>
</evidence>
<evidence type="ECO:0000313" key="1">
    <source>
        <dbReference type="EMBL" id="MDO5971373.1"/>
    </source>
</evidence>
<dbReference type="Proteomes" id="UP001176883">
    <property type="component" value="Unassembled WGS sequence"/>
</dbReference>
<dbReference type="EMBL" id="JAUOEK010000154">
    <property type="protein sequence ID" value="MDO5971373.1"/>
    <property type="molecule type" value="Genomic_DNA"/>
</dbReference>
<comment type="caution">
    <text evidence="1">The sequence shown here is derived from an EMBL/GenBank/DDBJ whole genome shotgun (WGS) entry which is preliminary data.</text>
</comment>
<dbReference type="RefSeq" id="WP_303279089.1">
    <property type="nucleotide sequence ID" value="NZ_JAUOEK010000154.1"/>
</dbReference>
<gene>
    <name evidence="1" type="ORF">Q4Q35_16320</name>
</gene>
<organism evidence="1 2">
    <name type="scientific">Flavivirga aquimarina</name>
    <dbReference type="NCBI Taxonomy" id="2027862"/>
    <lineage>
        <taxon>Bacteria</taxon>
        <taxon>Pseudomonadati</taxon>
        <taxon>Bacteroidota</taxon>
        <taxon>Flavobacteriia</taxon>
        <taxon>Flavobacteriales</taxon>
        <taxon>Flavobacteriaceae</taxon>
        <taxon>Flavivirga</taxon>
    </lineage>
</organism>
<keyword evidence="2" id="KW-1185">Reference proteome</keyword>
<protein>
    <recommendedName>
        <fullName evidence="3">Lipoprotein</fullName>
    </recommendedName>
</protein>
<name>A0ABT8WE36_9FLAO</name>
<accession>A0ABT8WE36</accession>
<reference evidence="1" key="1">
    <citation type="submission" date="2023-07" db="EMBL/GenBank/DDBJ databases">
        <title>Two novel species in the genus Flavivirga.</title>
        <authorList>
            <person name="Kwon K."/>
        </authorList>
    </citation>
    <scope>NUCLEOTIDE SEQUENCE</scope>
    <source>
        <strain evidence="1">KCTC 52353</strain>
    </source>
</reference>
<proteinExistence type="predicted"/>
<dbReference type="PROSITE" id="PS51257">
    <property type="entry name" value="PROKAR_LIPOPROTEIN"/>
    <property type="match status" value="1"/>
</dbReference>
<sequence>MKKVIIYISFFFILVSCLSKKDNVDSDSELNLLNDIFLELVGTEYYYERLPIPPMPLEYAENKQDSISHQIQKEKYDEAFACPKLDKSELVLGVSSDFKNPKREFRYWNTKESSFPREYYPDSLHSKDFDQLLTELVDSTSFEKGKLELIKLKQTGKYNIKDLEQLEKQNKEYWKSNEYRYIASIRFSDFKLNKNNDKAIFFFDFLCGKLCGSGEIIFCIKENDKWKIVERNMLWVS</sequence>
<evidence type="ECO:0000313" key="2">
    <source>
        <dbReference type="Proteomes" id="UP001176883"/>
    </source>
</evidence>